<sequence length="152" mass="17507">MSLQEYRDKGQISGITFTILSELIKRKKEKDKWNGRETAAGLALIICVGIIVSYVFFSHPGMLGSMHDLKALIGRPLSLAYVALCVALILLFTYCHGEREDAEDDYDELREEIIERTDELWMNDEPDTNGDTDRFHILSLLKKKFDINLFYK</sequence>
<keyword evidence="1" id="KW-0472">Membrane</keyword>
<name>A0A1I2MTX2_9BACL</name>
<dbReference type="Pfam" id="PF10864">
    <property type="entry name" value="DUF2663"/>
    <property type="match status" value="1"/>
</dbReference>
<keyword evidence="1" id="KW-0812">Transmembrane</keyword>
<accession>A0A1I2MTX2</accession>
<proteinExistence type="predicted"/>
<dbReference type="Proteomes" id="UP000198752">
    <property type="component" value="Unassembled WGS sequence"/>
</dbReference>
<dbReference type="OrthoDB" id="2969742at2"/>
<reference evidence="3" key="1">
    <citation type="submission" date="2016-10" db="EMBL/GenBank/DDBJ databases">
        <authorList>
            <person name="Varghese N."/>
            <person name="Submissions S."/>
        </authorList>
    </citation>
    <scope>NUCLEOTIDE SEQUENCE [LARGE SCALE GENOMIC DNA]</scope>
    <source>
        <strain evidence="3">ATCC 700379</strain>
    </source>
</reference>
<feature type="transmembrane region" description="Helical" evidence="1">
    <location>
        <begin position="38"/>
        <end position="57"/>
    </location>
</feature>
<evidence type="ECO:0008006" key="4">
    <source>
        <dbReference type="Google" id="ProtNLM"/>
    </source>
</evidence>
<organism evidence="2 3">
    <name type="scientific">Sporolactobacillus nakayamae</name>
    <dbReference type="NCBI Taxonomy" id="269670"/>
    <lineage>
        <taxon>Bacteria</taxon>
        <taxon>Bacillati</taxon>
        <taxon>Bacillota</taxon>
        <taxon>Bacilli</taxon>
        <taxon>Bacillales</taxon>
        <taxon>Sporolactobacillaceae</taxon>
        <taxon>Sporolactobacillus</taxon>
    </lineage>
</organism>
<evidence type="ECO:0000256" key="1">
    <source>
        <dbReference type="SAM" id="Phobius"/>
    </source>
</evidence>
<evidence type="ECO:0000313" key="2">
    <source>
        <dbReference type="EMBL" id="SFF95025.1"/>
    </source>
</evidence>
<dbReference type="AlphaFoldDB" id="A0A1I2MTX2"/>
<gene>
    <name evidence="2" type="ORF">SAMN02982927_00095</name>
</gene>
<keyword evidence="1" id="KW-1133">Transmembrane helix</keyword>
<dbReference type="InterPro" id="IPR020210">
    <property type="entry name" value="Uncharacterised_YpbF_TM"/>
</dbReference>
<dbReference type="STRING" id="269670.SAMN02982927_00095"/>
<dbReference type="EMBL" id="FOOY01000003">
    <property type="protein sequence ID" value="SFF95025.1"/>
    <property type="molecule type" value="Genomic_DNA"/>
</dbReference>
<keyword evidence="3" id="KW-1185">Reference proteome</keyword>
<protein>
    <recommendedName>
        <fullName evidence="4">DUF2663 family protein</fullName>
    </recommendedName>
</protein>
<feature type="transmembrane region" description="Helical" evidence="1">
    <location>
        <begin position="77"/>
        <end position="95"/>
    </location>
</feature>
<dbReference type="RefSeq" id="WP_093668989.1">
    <property type="nucleotide sequence ID" value="NZ_FOOY01000003.1"/>
</dbReference>
<evidence type="ECO:0000313" key="3">
    <source>
        <dbReference type="Proteomes" id="UP000198752"/>
    </source>
</evidence>